<reference evidence="5" key="1">
    <citation type="journal article" date="2015" name="Nat. Genet.">
        <title>The genome and transcriptome of the zoonotic hookworm Ancylostoma ceylanicum identify infection-specific gene families.</title>
        <authorList>
            <person name="Schwarz E.M."/>
            <person name="Hu Y."/>
            <person name="Antoshechkin I."/>
            <person name="Miller M.M."/>
            <person name="Sternberg P.W."/>
            <person name="Aroian R.V."/>
        </authorList>
    </citation>
    <scope>NUCLEOTIDE SEQUENCE</scope>
    <source>
        <strain evidence="5">HY135</strain>
    </source>
</reference>
<dbReference type="EMBL" id="JARK01001342">
    <property type="protein sequence ID" value="EYC29197.1"/>
    <property type="molecule type" value="Genomic_DNA"/>
</dbReference>
<accession>A0A016VQ76</accession>
<dbReference type="Proteomes" id="UP000024635">
    <property type="component" value="Unassembled WGS sequence"/>
</dbReference>
<evidence type="ECO:0000313" key="4">
    <source>
        <dbReference type="EMBL" id="EYC29197.1"/>
    </source>
</evidence>
<feature type="signal peptide" evidence="3">
    <location>
        <begin position="1"/>
        <end position="23"/>
    </location>
</feature>
<comment type="caution">
    <text evidence="4">The sequence shown here is derived from an EMBL/GenBank/DDBJ whole genome shotgun (WGS) entry which is preliminary data.</text>
</comment>
<keyword evidence="5" id="KW-1185">Reference proteome</keyword>
<evidence type="ECO:0008006" key="6">
    <source>
        <dbReference type="Google" id="ProtNLM"/>
    </source>
</evidence>
<evidence type="ECO:0000256" key="1">
    <source>
        <dbReference type="SAM" id="Coils"/>
    </source>
</evidence>
<feature type="chain" id="PRO_5001490995" description="SXP/RAL-2 family protein Ani s 5-like cation-binding domain-containing protein" evidence="3">
    <location>
        <begin position="24"/>
        <end position="240"/>
    </location>
</feature>
<keyword evidence="1" id="KW-0175">Coiled coil</keyword>
<dbReference type="AlphaFoldDB" id="A0A016VQ76"/>
<protein>
    <recommendedName>
        <fullName evidence="6">SXP/RAL-2 family protein Ani s 5-like cation-binding domain-containing protein</fullName>
    </recommendedName>
</protein>
<gene>
    <name evidence="4" type="primary">Acey_s0006.g2835</name>
    <name evidence="4" type="ORF">Y032_0006g2835</name>
</gene>
<feature type="region of interest" description="Disordered" evidence="2">
    <location>
        <begin position="149"/>
        <end position="172"/>
    </location>
</feature>
<proteinExistence type="predicted"/>
<dbReference type="OrthoDB" id="5802492at2759"/>
<evidence type="ECO:0000313" key="5">
    <source>
        <dbReference type="Proteomes" id="UP000024635"/>
    </source>
</evidence>
<evidence type="ECO:0000256" key="2">
    <source>
        <dbReference type="SAM" id="MobiDB-lite"/>
    </source>
</evidence>
<name>A0A016VQ76_9BILA</name>
<organism evidence="4 5">
    <name type="scientific">Ancylostoma ceylanicum</name>
    <dbReference type="NCBI Taxonomy" id="53326"/>
    <lineage>
        <taxon>Eukaryota</taxon>
        <taxon>Metazoa</taxon>
        <taxon>Ecdysozoa</taxon>
        <taxon>Nematoda</taxon>
        <taxon>Chromadorea</taxon>
        <taxon>Rhabditida</taxon>
        <taxon>Rhabditina</taxon>
        <taxon>Rhabditomorpha</taxon>
        <taxon>Strongyloidea</taxon>
        <taxon>Ancylostomatidae</taxon>
        <taxon>Ancylostomatinae</taxon>
        <taxon>Ancylostoma</taxon>
    </lineage>
</organism>
<feature type="coiled-coil region" evidence="1">
    <location>
        <begin position="189"/>
        <end position="223"/>
    </location>
</feature>
<evidence type="ECO:0000256" key="3">
    <source>
        <dbReference type="SAM" id="SignalP"/>
    </source>
</evidence>
<feature type="compositionally biased region" description="Basic and acidic residues" evidence="2">
    <location>
        <begin position="153"/>
        <end position="165"/>
    </location>
</feature>
<sequence>MTQMSRVLVFFIVGLAAIPRGQSLLERGLFGHPAPPPCGLPAFTDELPADAQKKMKEIWKDYKEGEKCYHEHGLTRELMDSLPKEVRQEIHKGAFLPPILKKQPKDIQDQFIAIIDDKSIPFEEKSTKMHELAQKEEILGLERRYAEGVQRVPKQDGRAQKEPERAGNLSRKSSEDRLRVLFELPPIQAEKLSPEAKEAYEKISKLEKEKHEILHKLSESAQEELFALYKERQNKFPKPL</sequence>
<keyword evidence="3" id="KW-0732">Signal</keyword>